<gene>
    <name evidence="2" type="ORF">S03H2_03559</name>
</gene>
<comment type="caution">
    <text evidence="2">The sequence shown here is derived from an EMBL/GenBank/DDBJ whole genome shotgun (WGS) entry which is preliminary data.</text>
</comment>
<dbReference type="AlphaFoldDB" id="X1GCP7"/>
<accession>X1GCP7</accession>
<evidence type="ECO:0000259" key="1">
    <source>
        <dbReference type="Pfam" id="PF13613"/>
    </source>
</evidence>
<proteinExistence type="predicted"/>
<organism evidence="2">
    <name type="scientific">marine sediment metagenome</name>
    <dbReference type="NCBI Taxonomy" id="412755"/>
    <lineage>
        <taxon>unclassified sequences</taxon>
        <taxon>metagenomes</taxon>
        <taxon>ecological metagenomes</taxon>
    </lineage>
</organism>
<name>X1GCP7_9ZZZZ</name>
<dbReference type="InterPro" id="IPR027805">
    <property type="entry name" value="Transposase_HTH_dom"/>
</dbReference>
<protein>
    <recommendedName>
        <fullName evidence="1">Transposase Helix-turn-helix domain-containing protein</fullName>
    </recommendedName>
</protein>
<reference evidence="2" key="1">
    <citation type="journal article" date="2014" name="Front. Microbiol.">
        <title>High frequency of phylogenetically diverse reductive dehalogenase-homologous genes in deep subseafloor sedimentary metagenomes.</title>
        <authorList>
            <person name="Kawai M."/>
            <person name="Futagami T."/>
            <person name="Toyoda A."/>
            <person name="Takaki Y."/>
            <person name="Nishi S."/>
            <person name="Hori S."/>
            <person name="Arai W."/>
            <person name="Tsubouchi T."/>
            <person name="Morono Y."/>
            <person name="Uchiyama I."/>
            <person name="Ito T."/>
            <person name="Fujiyama A."/>
            <person name="Inagaki F."/>
            <person name="Takami H."/>
        </authorList>
    </citation>
    <scope>NUCLEOTIDE SEQUENCE</scope>
    <source>
        <strain evidence="2">Expedition CK06-06</strain>
    </source>
</reference>
<dbReference type="Pfam" id="PF13613">
    <property type="entry name" value="HTH_Tnp_4"/>
    <property type="match status" value="1"/>
</dbReference>
<evidence type="ECO:0000313" key="2">
    <source>
        <dbReference type="EMBL" id="GAH30828.1"/>
    </source>
</evidence>
<sequence>MGGDMINIKRAMKSNRVLKALTGLKIKQFMMLAVLFELNLRESFEKYRNVSLDLGRKFILESAKEKLFFILFYMKCYPTFDVAGFYFDVDRSSCCRWAHWFLPALQETLGKELVLPERKVSDPEEFLRLFPEVKGIFIDATERPIQRPKDNKKQKENYSGKKKRHTRKNIIVNDEKKRIEYWLCDKVLRGGGALRACLDGVPFLKGKRYQA</sequence>
<feature type="domain" description="Transposase Helix-turn-helix" evidence="1">
    <location>
        <begin position="62"/>
        <end position="109"/>
    </location>
</feature>
<dbReference type="EMBL" id="BARU01001327">
    <property type="protein sequence ID" value="GAH30828.1"/>
    <property type="molecule type" value="Genomic_DNA"/>
</dbReference>